<dbReference type="InterPro" id="IPR009003">
    <property type="entry name" value="Peptidase_S1_PA"/>
</dbReference>
<reference evidence="3" key="1">
    <citation type="submission" date="2021-01" db="EMBL/GenBank/DDBJ databases">
        <authorList>
            <person name="Corre E."/>
            <person name="Pelletier E."/>
            <person name="Niang G."/>
            <person name="Scheremetjew M."/>
            <person name="Finn R."/>
            <person name="Kale V."/>
            <person name="Holt S."/>
            <person name="Cochrane G."/>
            <person name="Meng A."/>
            <person name="Brown T."/>
            <person name="Cohen L."/>
        </authorList>
    </citation>
    <scope>NUCLEOTIDE SEQUENCE</scope>
    <source>
        <strain evidence="3">SAG 11-49</strain>
    </source>
</reference>
<evidence type="ECO:0000313" key="3">
    <source>
        <dbReference type="EMBL" id="CAD8674957.1"/>
    </source>
</evidence>
<organism evidence="3">
    <name type="scientific">Chlamydomonas leiostraca</name>
    <dbReference type="NCBI Taxonomy" id="1034604"/>
    <lineage>
        <taxon>Eukaryota</taxon>
        <taxon>Viridiplantae</taxon>
        <taxon>Chlorophyta</taxon>
        <taxon>core chlorophytes</taxon>
        <taxon>Chlorophyceae</taxon>
        <taxon>CS clade</taxon>
        <taxon>Chlamydomonadales</taxon>
        <taxon>Chlamydomonadaceae</taxon>
        <taxon>Chlamydomonas</taxon>
    </lineage>
</organism>
<keyword evidence="1" id="KW-0812">Transmembrane</keyword>
<accession>A0A7S0REA5</accession>
<gene>
    <name evidence="3" type="ORF">CLEI1391_LOCUS6641</name>
</gene>
<feature type="signal peptide" evidence="2">
    <location>
        <begin position="1"/>
        <end position="17"/>
    </location>
</feature>
<protein>
    <recommendedName>
        <fullName evidence="4">Serine protease</fullName>
    </recommendedName>
</protein>
<dbReference type="EMBL" id="HBFB01011726">
    <property type="protein sequence ID" value="CAD8674957.1"/>
    <property type="molecule type" value="Transcribed_RNA"/>
</dbReference>
<evidence type="ECO:0000256" key="1">
    <source>
        <dbReference type="SAM" id="Phobius"/>
    </source>
</evidence>
<feature type="transmembrane region" description="Helical" evidence="1">
    <location>
        <begin position="41"/>
        <end position="63"/>
    </location>
</feature>
<dbReference type="Pfam" id="PF13365">
    <property type="entry name" value="Trypsin_2"/>
    <property type="match status" value="1"/>
</dbReference>
<evidence type="ECO:0000256" key="2">
    <source>
        <dbReference type="SAM" id="SignalP"/>
    </source>
</evidence>
<keyword evidence="1" id="KW-1133">Transmembrane helix</keyword>
<dbReference type="SUPFAM" id="SSF50494">
    <property type="entry name" value="Trypsin-like serine proteases"/>
    <property type="match status" value="1"/>
</dbReference>
<keyword evidence="2" id="KW-0732">Signal</keyword>
<dbReference type="AlphaFoldDB" id="A0A7S0REA5"/>
<sequence length="304" mass="32305">MFFQICSLLAIVAATYPKIVSTGEQPTFQSMDTGTQAHDQISLGWLAMLLTALAGAGAGAWLWKNCRAKSRRRQEQAMEQFVGRVYHGEDCVGSCVLASPDGRVVTALHVLPEEGKGLNVGDEVPGISVEINRGDGLVLRNLKIVDKEEGRDVVALATRPPTAYLRTPTQRAPRKREQVMLLSDPLAVDNSVANAAQSLQPAAFYGHVSYIAEGEAVASYVSFPNSSGGAVFATLDMALVGIHTGVISHNPVPSSRTVAAVLKYLQWGTAQAAVFTTAPLLLGAPLSAQGLVRHLRGGNMDMGQ</sequence>
<name>A0A7S0REA5_9CHLO</name>
<keyword evidence="1" id="KW-0472">Membrane</keyword>
<evidence type="ECO:0008006" key="4">
    <source>
        <dbReference type="Google" id="ProtNLM"/>
    </source>
</evidence>
<proteinExistence type="predicted"/>
<dbReference type="Gene3D" id="2.40.10.120">
    <property type="match status" value="1"/>
</dbReference>
<feature type="chain" id="PRO_5030983962" description="Serine protease" evidence="2">
    <location>
        <begin position="18"/>
        <end position="304"/>
    </location>
</feature>